<dbReference type="SMART" id="SM00267">
    <property type="entry name" value="GGDEF"/>
    <property type="match status" value="1"/>
</dbReference>
<reference evidence="2 3" key="1">
    <citation type="journal article" date="2015" name="Nature">
        <title>rRNA introns, odd ribosomes, and small enigmatic genomes across a large radiation of phyla.</title>
        <authorList>
            <person name="Brown C.T."/>
            <person name="Hug L.A."/>
            <person name="Thomas B.C."/>
            <person name="Sharon I."/>
            <person name="Castelle C.J."/>
            <person name="Singh A."/>
            <person name="Wilkins M.J."/>
            <person name="Williams K.H."/>
            <person name="Banfield J.F."/>
        </authorList>
    </citation>
    <scope>NUCLEOTIDE SEQUENCE [LARGE SCALE GENOMIC DNA]</scope>
</reference>
<dbReference type="InterPro" id="IPR029787">
    <property type="entry name" value="Nucleotide_cyclase"/>
</dbReference>
<dbReference type="EMBL" id="LCPZ01000021">
    <property type="protein sequence ID" value="KKW07907.1"/>
    <property type="molecule type" value="Genomic_DNA"/>
</dbReference>
<organism evidence="2 3">
    <name type="scientific">Candidatus Kaiserbacteria bacterium GW2011_GWA2_49_19</name>
    <dbReference type="NCBI Taxonomy" id="1618669"/>
    <lineage>
        <taxon>Bacteria</taxon>
        <taxon>Candidatus Kaiseribacteriota</taxon>
    </lineage>
</organism>
<evidence type="ECO:0000313" key="2">
    <source>
        <dbReference type="EMBL" id="KKW07907.1"/>
    </source>
</evidence>
<proteinExistence type="predicted"/>
<dbReference type="InterPro" id="IPR000160">
    <property type="entry name" value="GGDEF_dom"/>
</dbReference>
<feature type="domain" description="GGDEF" evidence="1">
    <location>
        <begin position="122"/>
        <end position="283"/>
    </location>
</feature>
<dbReference type="GO" id="GO:0052621">
    <property type="term" value="F:diguanylate cyclase activity"/>
    <property type="evidence" value="ECO:0007669"/>
    <property type="project" value="TreeGrafter"/>
</dbReference>
<dbReference type="AlphaFoldDB" id="A0A0G1XZ20"/>
<dbReference type="Pfam" id="PF00990">
    <property type="entry name" value="GGDEF"/>
    <property type="match status" value="1"/>
</dbReference>
<dbReference type="PROSITE" id="PS50887">
    <property type="entry name" value="GGDEF"/>
    <property type="match status" value="1"/>
</dbReference>
<dbReference type="InterPro" id="IPR050469">
    <property type="entry name" value="Diguanylate_Cyclase"/>
</dbReference>
<dbReference type="CDD" id="cd01949">
    <property type="entry name" value="GGDEF"/>
    <property type="match status" value="1"/>
</dbReference>
<name>A0A0G1XZ20_9BACT</name>
<dbReference type="SUPFAM" id="SSF55073">
    <property type="entry name" value="Nucleotide cyclase"/>
    <property type="match status" value="1"/>
</dbReference>
<sequence>MPETDTPDFRPTQDEKWATNYDAGLALNAEINTPGTNLHLLYNQPEEYFKKYFPSLETNQENIEIAKQNAIAGFLDGSEREIRRLSKDGLCAPWEVLNRAGIEAVAQIEAAKMKNNRPGAYQGIAVLMADIDGLNRINDTIGHGVGDQAICNLARTLHDSVREVDPKGRYGGDEFVILFPFEDSATAERIMPGIIKKISRLADQWRQEMKQTAYDNKPFPDDNTSLPKGCYPGRVSLGWHFLPKEVVVSKYDEYNKDKIAGRAASLINLLTREADKKMYMMKNSTPTPLPGVPPKIASS</sequence>
<evidence type="ECO:0000313" key="3">
    <source>
        <dbReference type="Proteomes" id="UP000033965"/>
    </source>
</evidence>
<comment type="caution">
    <text evidence="2">The sequence shown here is derived from an EMBL/GenBank/DDBJ whole genome shotgun (WGS) entry which is preliminary data.</text>
</comment>
<evidence type="ECO:0000259" key="1">
    <source>
        <dbReference type="PROSITE" id="PS50887"/>
    </source>
</evidence>
<dbReference type="NCBIfam" id="TIGR00254">
    <property type="entry name" value="GGDEF"/>
    <property type="match status" value="1"/>
</dbReference>
<dbReference type="PANTHER" id="PTHR45138">
    <property type="entry name" value="REGULATORY COMPONENTS OF SENSORY TRANSDUCTION SYSTEM"/>
    <property type="match status" value="1"/>
</dbReference>
<dbReference type="Gene3D" id="3.30.70.270">
    <property type="match status" value="1"/>
</dbReference>
<dbReference type="Proteomes" id="UP000033965">
    <property type="component" value="Unassembled WGS sequence"/>
</dbReference>
<accession>A0A0G1XZ20</accession>
<gene>
    <name evidence="2" type="ORF">UY44_C0021G0008</name>
</gene>
<dbReference type="InterPro" id="IPR043128">
    <property type="entry name" value="Rev_trsase/Diguanyl_cyclase"/>
</dbReference>
<dbReference type="PANTHER" id="PTHR45138:SF9">
    <property type="entry name" value="DIGUANYLATE CYCLASE DGCM-RELATED"/>
    <property type="match status" value="1"/>
</dbReference>
<protein>
    <submittedName>
        <fullName evidence="2">Response regulator receiver modulated diguanylate cyclase</fullName>
    </submittedName>
</protein>